<accession>A0A1I6ZHG0</accession>
<dbReference type="AlphaFoldDB" id="A0A1I6ZHG0"/>
<dbReference type="PROSITE" id="PS51257">
    <property type="entry name" value="PROKAR_LIPOPROTEIN"/>
    <property type="match status" value="1"/>
</dbReference>
<dbReference type="Gene3D" id="2.30.30.830">
    <property type="match status" value="1"/>
</dbReference>
<gene>
    <name evidence="1" type="ORF">RSO68_11185</name>
    <name evidence="2" type="ORF">SAMN04487956_11113</name>
</gene>
<evidence type="ECO:0000313" key="1">
    <source>
        <dbReference type="EMBL" id="MDT8880042.1"/>
    </source>
</evidence>
<dbReference type="EMBL" id="FPAQ01000011">
    <property type="protein sequence ID" value="SFT62100.1"/>
    <property type="molecule type" value="Genomic_DNA"/>
</dbReference>
<evidence type="ECO:0000313" key="4">
    <source>
        <dbReference type="Proteomes" id="UP001255917"/>
    </source>
</evidence>
<dbReference type="EMBL" id="JAVXUR010000004">
    <property type="protein sequence ID" value="MDT8880042.1"/>
    <property type="molecule type" value="Genomic_DNA"/>
</dbReference>
<reference evidence="4" key="2">
    <citation type="submission" date="2023-07" db="EMBL/GenBank/DDBJ databases">
        <title>Substrates and metabolic shifts associated with increased methane emissions in unrestored hypersaline salterns.</title>
        <authorList>
            <person name="Bueno De Mesquita C.P."/>
            <person name="Tringe S.G."/>
        </authorList>
    </citation>
    <scope>NUCLEOTIDE SEQUENCE [LARGE SCALE GENOMIC DNA]</scope>
    <source>
        <strain evidence="4">I4</strain>
    </source>
</reference>
<name>A0A1I6ZHG0_9GAMM</name>
<dbReference type="RefSeq" id="WP_245781478.1">
    <property type="nucleotide sequence ID" value="NZ_FPAQ01000011.1"/>
</dbReference>
<organism evidence="2 3">
    <name type="scientific">Halomonas saccharevitans</name>
    <dbReference type="NCBI Taxonomy" id="416872"/>
    <lineage>
        <taxon>Bacteria</taxon>
        <taxon>Pseudomonadati</taxon>
        <taxon>Pseudomonadota</taxon>
        <taxon>Gammaproteobacteria</taxon>
        <taxon>Oceanospirillales</taxon>
        <taxon>Halomonadaceae</taxon>
        <taxon>Halomonas</taxon>
    </lineage>
</organism>
<reference evidence="1" key="3">
    <citation type="submission" date="2024-05" db="EMBL/GenBank/DDBJ databases">
        <title>Substrates and metabolic shifts associated with increased methane emissions in unrestored hypersaline salterns.</title>
        <authorList>
            <person name="Bueno De Mesquita C.P."/>
            <person name="Tringe S.G."/>
        </authorList>
    </citation>
    <scope>NUCLEOTIDE SEQUENCE</scope>
    <source>
        <strain evidence="1">I4</strain>
    </source>
</reference>
<dbReference type="Proteomes" id="UP001255917">
    <property type="component" value="Unassembled WGS sequence"/>
</dbReference>
<protein>
    <submittedName>
        <fullName evidence="1 2">Pilus assembly protein PilP</fullName>
    </submittedName>
</protein>
<dbReference type="PIRSF" id="PIRSF016481">
    <property type="entry name" value="Pilus_assembly_PilP"/>
    <property type="match status" value="1"/>
</dbReference>
<evidence type="ECO:0000313" key="2">
    <source>
        <dbReference type="EMBL" id="SFT62100.1"/>
    </source>
</evidence>
<evidence type="ECO:0000313" key="3">
    <source>
        <dbReference type="Proteomes" id="UP000199594"/>
    </source>
</evidence>
<proteinExistence type="predicted"/>
<dbReference type="Proteomes" id="UP000199594">
    <property type="component" value="Unassembled WGS sequence"/>
</dbReference>
<dbReference type="Pfam" id="PF04351">
    <property type="entry name" value="PilP"/>
    <property type="match status" value="1"/>
</dbReference>
<reference evidence="2 3" key="1">
    <citation type="submission" date="2016-10" db="EMBL/GenBank/DDBJ databases">
        <authorList>
            <person name="de Groot N.N."/>
        </authorList>
    </citation>
    <scope>NUCLEOTIDE SEQUENCE [LARGE SCALE GENOMIC DNA]</scope>
    <source>
        <strain evidence="2 3">CGMCC 1.6493</strain>
    </source>
</reference>
<sequence>MTRISLRYAFLAVGMGLLVGCADPELRQLEQRLVEVRANPGEVPQLDLPDIPPIDRVSYVGNEARSPFVPHRMQDRRVAPQAGDLAPSSDRPRAPLEAYDLAELDLVGILTVGGKPSALVRGPGGKVHRVGVGDYMGHDHGRIVSITESSLVLVETVLENNTWQERSRQIALGEGA</sequence>
<keyword evidence="4" id="KW-1185">Reference proteome</keyword>
<dbReference type="InterPro" id="IPR007446">
    <property type="entry name" value="PilP"/>
</dbReference>